<keyword evidence="1" id="KW-0472">Membrane</keyword>
<dbReference type="KEGG" id="pdq:CL55_00013340"/>
<keyword evidence="3" id="KW-1185">Reference proteome</keyword>
<accession>A0A0E3ZKI6</accession>
<dbReference type="PATRIC" id="fig|576611.7.peg.1356"/>
<evidence type="ECO:0000313" key="3">
    <source>
        <dbReference type="Proteomes" id="UP000061135"/>
    </source>
</evidence>
<dbReference type="NCBIfam" id="TIGR03054">
    <property type="entry name" value="photo_alph_chp1"/>
    <property type="match status" value="1"/>
</dbReference>
<keyword evidence="1" id="KW-1133">Transmembrane helix</keyword>
<protein>
    <submittedName>
        <fullName evidence="2">Photosynthetic complex assembly protein</fullName>
    </submittedName>
</protein>
<name>A0A0E3ZKI6_9BURK</name>
<dbReference type="AlphaFoldDB" id="A0A0E3ZKI6"/>
<dbReference type="STRING" id="1835254.CL55_00013340"/>
<gene>
    <name evidence="2" type="ORF">CL55_00013340</name>
</gene>
<proteinExistence type="predicted"/>
<keyword evidence="1" id="KW-0812">Transmembrane</keyword>
<dbReference type="EMBL" id="CP007501">
    <property type="protein sequence ID" value="AKD25667.1"/>
    <property type="molecule type" value="Genomic_DNA"/>
</dbReference>
<evidence type="ECO:0000313" key="2">
    <source>
        <dbReference type="EMBL" id="AKD25667.1"/>
    </source>
</evidence>
<dbReference type="InterPro" id="IPR017495">
    <property type="entry name" value="PuhC"/>
</dbReference>
<reference evidence="2 3" key="1">
    <citation type="submission" date="2014-03" db="EMBL/GenBank/DDBJ databases">
        <title>Genome of Polynucleobacter strain MWH-MoK4.</title>
        <authorList>
            <person name="Hahn M.W."/>
        </authorList>
    </citation>
    <scope>NUCLEOTIDE SEQUENCE [LARGE SCALE GENOMIC DNA]</scope>
    <source>
        <strain evidence="2 3">MWH-MoK4</strain>
    </source>
</reference>
<organism evidence="2 3">
    <name type="scientific">Polynucleobacter duraquae</name>
    <dbReference type="NCBI Taxonomy" id="1835254"/>
    <lineage>
        <taxon>Bacteria</taxon>
        <taxon>Pseudomonadati</taxon>
        <taxon>Pseudomonadota</taxon>
        <taxon>Betaproteobacteria</taxon>
        <taxon>Burkholderiales</taxon>
        <taxon>Burkholderiaceae</taxon>
        <taxon>Polynucleobacter</taxon>
    </lineage>
</organism>
<dbReference type="HOGENOM" id="CLU_125821_0_0_4"/>
<dbReference type="OrthoDB" id="8563737at2"/>
<feature type="transmembrane region" description="Helical" evidence="1">
    <location>
        <begin position="12"/>
        <end position="33"/>
    </location>
</feature>
<sequence length="148" mass="16034">MILRMNTIRIQNYIALFVVIVLVGVVFVVANVVQSGKSEIQVDASVIAKKTLFFRDLPDGSVGVISASSGKMIAQVEGQAGFVRGILRALARERRIQQITSDDAFELMSRSDGRLTLVDLATGNRIDLESFGRDNAAQFAAFLNSAGQ</sequence>
<dbReference type="Proteomes" id="UP000061135">
    <property type="component" value="Chromosome"/>
</dbReference>
<evidence type="ECO:0000256" key="1">
    <source>
        <dbReference type="SAM" id="Phobius"/>
    </source>
</evidence>